<organism evidence="2 3">
    <name type="scientific">Anaplasma phagocytophilum str. CRT53-1</name>
    <dbReference type="NCBI Taxonomy" id="1359157"/>
    <lineage>
        <taxon>Bacteria</taxon>
        <taxon>Pseudomonadati</taxon>
        <taxon>Pseudomonadota</taxon>
        <taxon>Alphaproteobacteria</taxon>
        <taxon>Rickettsiales</taxon>
        <taxon>Anaplasmataceae</taxon>
        <taxon>Anaplasma</taxon>
        <taxon>phagocytophilum group</taxon>
    </lineage>
</organism>
<dbReference type="EMBL" id="LAOD01000024">
    <property type="protein sequence ID" value="KJV83874.1"/>
    <property type="molecule type" value="Genomic_DNA"/>
</dbReference>
<comment type="caution">
    <text evidence="2">The sequence shown here is derived from an EMBL/GenBank/DDBJ whole genome shotgun (WGS) entry which is preliminary data.</text>
</comment>
<feature type="compositionally biased region" description="Basic and acidic residues" evidence="1">
    <location>
        <begin position="1451"/>
        <end position="1460"/>
    </location>
</feature>
<sequence length="1552" mass="169758">MTLLLKQHPSKRSTALLGSAIDFLLCRDQNSNPAQQRIVTRLAEGFTLREGSTVSPARMHEDLTHTDLLARALHNTASNSAAFRQVPFQLWHALALVYNSLPGKNQEEDLKSFVLGCLDRVSEDLTIFREEESATIEVQSYTTPSRAYSLLASAASAPDSYKSGALTVHESCIFSIQDNSGVPIAKVKMWVEYDIAPSKKVEGVYRTAVKKVKLVLTERGGRPVPHKAPGSVCSWHNIPKALSKHYVRVPEKPTHVWYSTCNLQMHNPKYITRRVFYDVNSVDECILRAYSVISGLPLSTIKLTFCNTVVEKRDNGDFRVVVRGIVTLAGCGASNVVQQDAVYHGDGGVESEVRVHMSFDASGAQDAYATVLRNVLLDVNTFGNVLAFGDEISVRDFLAGSAKDTDYVGCRAFNFGEEIVAHGIGILKDLERRHHWASHSVPVRGSCGIFIQPSDQIREILRSQSKHTANIVEKTGVNTENLQVLLSSILSSSSGSSLSVELAAHYVAHEGVIVDSDDNARRLPVNQHALEEHLVYRVTSVSGIHIHTCVDYVVKDIDALGSIKDLGLCIRDVRIGTRVASSAEEVCNAIQEKEGKIDRNDFAWFNVDQPLVETSRAEFRAAIGTLPILPATRDILSLDPTYPTRSVSDINISLKQNVIPALGRYAENISERNPEAILRVTGDPLRGSADTRWLAQMLKSGKVLVQSRDILSMEEYGTAFVSPNFDPAKCEEDGVRAAGGVRARLAATLQNMLGNPRLHVAMSEAIVSMSDIRRIDLVRLCRELICTTVLSKKCAVQVVDTGLRIIPDVQQDGTGILRLYQHVLFAPVAWWTEKPIAIHLVVRSDLVVYKDLVGALAFNIESVRFGLRASQNTVLSKSALLLECKPSLLGLCCTVNVQPSEEEGVYSSRALHVMAAVQRYYGTAYSFPLVDPLEDTRSANDSLLLLVRTGIREFLNIFGVDGVVRHPLLCFTDSSQDVDEHRTSEQDIDNWISKNCPKHEGDIGGIISEALFNATGFGNVCRFLRLSVGPNLEITPVERGGYRNPQDVSEVIASGPDGLFTARPCLVKLRKGSETSILGLVCTCNISVRPGENNEILVQVRGLKVSLCSGENLLKFFSSTSAGQGIYHAQYSEFLNSLELCEDLSEHCLQARVQSAKLADYVRRKQHPGIHTQHEHTPVGPKASDTAHPIKRHGSVLPTPMDPKVLQDLRSSNLLAAAFGGERFPENDHILWTMKALVDVASRGQIICASPESGRKGALYTNVARVSENKLWVMHNACFITTDLRVLMVELHYKVDRKKSPHGDWDIFEICDGSFNVASGDTPSKKDFSIRIPKSVPVSENKWNIFSEMLKPPVVPESFLDKMCRWLTTAWNSLKSFVSNASRFLMGLFRACCSCVRHQNVSEDDVTLLDSNRDSHGCESTVSEVSAPAPVNGTSSEHVHSNDVDTAQSSTKDKGTDGKKPSTTVHKKPPRPARGAKSSSAHSVAGVPQGGASGISSDLCTAARCSNVSGASEVTREGGGPSTSVADPTATSSVSQLQSSSEVLGHTMLLRP</sequence>
<protein>
    <submittedName>
        <fullName evidence="2">Uncharacterized protein</fullName>
    </submittedName>
</protein>
<dbReference type="PATRIC" id="fig|1359157.3.peg.854"/>
<name>A0A0F3PXF3_ANAPH</name>
<dbReference type="Proteomes" id="UP000033722">
    <property type="component" value="Unassembled WGS sequence"/>
</dbReference>
<evidence type="ECO:0000313" key="3">
    <source>
        <dbReference type="Proteomes" id="UP000033722"/>
    </source>
</evidence>
<evidence type="ECO:0000313" key="2">
    <source>
        <dbReference type="EMBL" id="KJV83874.1"/>
    </source>
</evidence>
<feature type="compositionally biased region" description="Polar residues" evidence="1">
    <location>
        <begin position="1522"/>
        <end position="1531"/>
    </location>
</feature>
<accession>A0A0F3PXF3</accession>
<proteinExistence type="predicted"/>
<gene>
    <name evidence="2" type="ORF">APHCRT_1036</name>
</gene>
<dbReference type="RefSeq" id="WP_045880723.1">
    <property type="nucleotide sequence ID" value="NZ_LAOD01000024.1"/>
</dbReference>
<evidence type="ECO:0000256" key="1">
    <source>
        <dbReference type="SAM" id="MobiDB-lite"/>
    </source>
</evidence>
<feature type="region of interest" description="Disordered" evidence="1">
    <location>
        <begin position="1417"/>
        <end position="1493"/>
    </location>
</feature>
<reference evidence="2 3" key="1">
    <citation type="submission" date="2015-01" db="EMBL/GenBank/DDBJ databases">
        <title>Genome Sequencing of Rickettsiales.</title>
        <authorList>
            <person name="Daugherty S.C."/>
            <person name="Su Q."/>
            <person name="Abolude K."/>
            <person name="Beier-Sexton M."/>
            <person name="Carlyon J.A."/>
            <person name="Carter R."/>
            <person name="Day N.P."/>
            <person name="Dumler S.J."/>
            <person name="Dyachenko V."/>
            <person name="Godinez A."/>
            <person name="Kurtti T.J."/>
            <person name="Lichay M."/>
            <person name="Mullins K.E."/>
            <person name="Ott S."/>
            <person name="Pappas-Brown V."/>
            <person name="Paris D.H."/>
            <person name="Patel P."/>
            <person name="Richards A.L."/>
            <person name="Sadzewicz L."/>
            <person name="Sears K."/>
            <person name="Seidman D."/>
            <person name="Sengamalay N."/>
            <person name="Stenos J."/>
            <person name="Tallon L.J."/>
            <person name="Vincent G."/>
            <person name="Fraser C.M."/>
            <person name="Munderloh U."/>
            <person name="Dunning-Hotopp J.C."/>
        </authorList>
    </citation>
    <scope>NUCLEOTIDE SEQUENCE [LARGE SCALE GENOMIC DNA]</scope>
    <source>
        <strain evidence="2 3">CRT53-1</strain>
    </source>
</reference>
<feature type="compositionally biased region" description="Low complexity" evidence="1">
    <location>
        <begin position="1532"/>
        <end position="1544"/>
    </location>
</feature>
<feature type="region of interest" description="Disordered" evidence="1">
    <location>
        <begin position="1507"/>
        <end position="1552"/>
    </location>
</feature>